<evidence type="ECO:0000259" key="11">
    <source>
        <dbReference type="PROSITE" id="PS50109"/>
    </source>
</evidence>
<evidence type="ECO:0000313" key="13">
    <source>
        <dbReference type="Proteomes" id="UP001138686"/>
    </source>
</evidence>
<dbReference type="PROSITE" id="PS50109">
    <property type="entry name" value="HIS_KIN"/>
    <property type="match status" value="1"/>
</dbReference>
<dbReference type="InterPro" id="IPR003594">
    <property type="entry name" value="HATPase_dom"/>
</dbReference>
<keyword evidence="6 12" id="KW-0418">Kinase</keyword>
<feature type="domain" description="Histidine kinase" evidence="11">
    <location>
        <begin position="537"/>
        <end position="624"/>
    </location>
</feature>
<gene>
    <name evidence="12" type="ORF">KXJ69_00265</name>
</gene>
<dbReference type="InterPro" id="IPR005467">
    <property type="entry name" value="His_kinase_dom"/>
</dbReference>
<evidence type="ECO:0000256" key="2">
    <source>
        <dbReference type="ARBA" id="ARBA00012438"/>
    </source>
</evidence>
<keyword evidence="10" id="KW-1133">Transmembrane helix</keyword>
<comment type="catalytic activity">
    <reaction evidence="1">
        <text>ATP + protein L-histidine = ADP + protein N-phospho-L-histidine.</text>
        <dbReference type="EC" id="2.7.13.3"/>
    </reaction>
</comment>
<keyword evidence="5" id="KW-0547">Nucleotide-binding</keyword>
<dbReference type="GO" id="GO:0000155">
    <property type="term" value="F:phosphorelay sensor kinase activity"/>
    <property type="evidence" value="ECO:0007669"/>
    <property type="project" value="InterPro"/>
</dbReference>
<feature type="transmembrane region" description="Helical" evidence="10">
    <location>
        <begin position="366"/>
        <end position="385"/>
    </location>
</feature>
<reference evidence="12" key="1">
    <citation type="submission" date="2021-07" db="EMBL/GenBank/DDBJ databases">
        <title>Aureisphaera sp. CAU 1614 isolated from sea sediment.</title>
        <authorList>
            <person name="Kim W."/>
        </authorList>
    </citation>
    <scope>NUCLEOTIDE SEQUENCE</scope>
    <source>
        <strain evidence="12">CAU 1614</strain>
    </source>
</reference>
<organism evidence="12 13">
    <name type="scientific">Halomarinibacterium sedimenti</name>
    <dbReference type="NCBI Taxonomy" id="2857106"/>
    <lineage>
        <taxon>Bacteria</taxon>
        <taxon>Pseudomonadati</taxon>
        <taxon>Bacteroidota</taxon>
        <taxon>Flavobacteriia</taxon>
        <taxon>Flavobacteriales</taxon>
        <taxon>Flavobacteriaceae</taxon>
        <taxon>Halomarinibacterium</taxon>
    </lineage>
</organism>
<keyword evidence="4" id="KW-0808">Transferase</keyword>
<protein>
    <recommendedName>
        <fullName evidence="2">histidine kinase</fullName>
        <ecNumber evidence="2">2.7.13.3</ecNumber>
    </recommendedName>
</protein>
<dbReference type="Proteomes" id="UP001138686">
    <property type="component" value="Unassembled WGS sequence"/>
</dbReference>
<dbReference type="Pfam" id="PF02518">
    <property type="entry name" value="HATPase_c"/>
    <property type="match status" value="1"/>
</dbReference>
<dbReference type="CDD" id="cd16917">
    <property type="entry name" value="HATPase_UhpB-NarQ-NarX-like"/>
    <property type="match status" value="1"/>
</dbReference>
<comment type="caution">
    <text evidence="12">The sequence shown here is derived from an EMBL/GenBank/DDBJ whole genome shotgun (WGS) entry which is preliminary data.</text>
</comment>
<evidence type="ECO:0000256" key="9">
    <source>
        <dbReference type="SAM" id="Coils"/>
    </source>
</evidence>
<name>A0A9X1FL56_9FLAO</name>
<dbReference type="AlphaFoldDB" id="A0A9X1FL56"/>
<evidence type="ECO:0000256" key="10">
    <source>
        <dbReference type="SAM" id="Phobius"/>
    </source>
</evidence>
<accession>A0A9X1FL56</accession>
<dbReference type="Pfam" id="PF07730">
    <property type="entry name" value="HisKA_3"/>
    <property type="match status" value="1"/>
</dbReference>
<dbReference type="RefSeq" id="WP_219050304.1">
    <property type="nucleotide sequence ID" value="NZ_JAHWDP010000001.1"/>
</dbReference>
<evidence type="ECO:0000256" key="8">
    <source>
        <dbReference type="ARBA" id="ARBA00023012"/>
    </source>
</evidence>
<keyword evidence="7" id="KW-0067">ATP-binding</keyword>
<dbReference type="InterPro" id="IPR050482">
    <property type="entry name" value="Sensor_HK_TwoCompSys"/>
</dbReference>
<evidence type="ECO:0000256" key="3">
    <source>
        <dbReference type="ARBA" id="ARBA00022553"/>
    </source>
</evidence>
<evidence type="ECO:0000256" key="4">
    <source>
        <dbReference type="ARBA" id="ARBA00022679"/>
    </source>
</evidence>
<keyword evidence="10" id="KW-0472">Membrane</keyword>
<keyword evidence="8" id="KW-0902">Two-component regulatory system</keyword>
<dbReference type="PANTHER" id="PTHR24421:SF10">
    <property type="entry name" value="NITRATE_NITRITE SENSOR PROTEIN NARQ"/>
    <property type="match status" value="1"/>
</dbReference>
<evidence type="ECO:0000256" key="1">
    <source>
        <dbReference type="ARBA" id="ARBA00000085"/>
    </source>
</evidence>
<keyword evidence="3" id="KW-0597">Phosphoprotein</keyword>
<dbReference type="GO" id="GO:0046983">
    <property type="term" value="F:protein dimerization activity"/>
    <property type="evidence" value="ECO:0007669"/>
    <property type="project" value="InterPro"/>
</dbReference>
<sequence length="624" mass="71506">MKPILLLLITFYSSTYILKGQEELYQNVLLKEIVAHNFSKAKIDVHSIEDITLKNSFGNLIQVMEHRGQMQKVDSILVSKIKLENNSKIISILNNLTLGFYTLNNETNNFQGIEYFNKAYTLSKEFNNKELLKLSLIGIIELYTLQVVHSTDSYKEYILELTNVAENDMDRALASFYENSFYANSIHSPKDFFETSKNLIQITNQTQLSPALQGRFYEDIAVYYRVINHKDSAYYYNQQILLLPESNYNNKTKCYALYELANLAATQQEAKQAKDYLAQAKKYFNKSNYAHSQYSWEKWKAQYVHEPLKEYDSAYYLLEKAMVYEANKDFKSNEEKISQLNIELQTAEKEKQILIEQQQKKQNRNIAIGLAGGLIGVTIFALLIYKNTKRKQRIAEQEKELEIQKKEKILKDQELNAIDAMIAGQEKERVRLASDLHDSVGATLTAAKLQFEHLSKNKDKLGTMDEFFNKTGILLDKAYTEVRSMAHLKNSGVIAKKGLLPAITTLAKNASVTGQLNIEVQDFGFDERLDSMMEITIFRIIQELVTNIIKHSEASEANISLTQHKEMLSIIVEDNGKGFDTRKVNSKEGMGLSTIEKRIEHLEGTLEVDSTPKKGTSILIEIPI</sequence>
<dbReference type="SMART" id="SM00387">
    <property type="entry name" value="HATPase_c"/>
    <property type="match status" value="1"/>
</dbReference>
<keyword evidence="13" id="KW-1185">Reference proteome</keyword>
<dbReference type="InterPro" id="IPR011712">
    <property type="entry name" value="Sig_transdc_His_kin_sub3_dim/P"/>
</dbReference>
<dbReference type="GO" id="GO:0016020">
    <property type="term" value="C:membrane"/>
    <property type="evidence" value="ECO:0007669"/>
    <property type="project" value="InterPro"/>
</dbReference>
<evidence type="ECO:0000256" key="5">
    <source>
        <dbReference type="ARBA" id="ARBA00022741"/>
    </source>
</evidence>
<proteinExistence type="predicted"/>
<dbReference type="EMBL" id="JAHWDP010000001">
    <property type="protein sequence ID" value="MBW2936516.1"/>
    <property type="molecule type" value="Genomic_DNA"/>
</dbReference>
<evidence type="ECO:0000313" key="12">
    <source>
        <dbReference type="EMBL" id="MBW2936516.1"/>
    </source>
</evidence>
<dbReference type="GO" id="GO:0005524">
    <property type="term" value="F:ATP binding"/>
    <property type="evidence" value="ECO:0007669"/>
    <property type="project" value="UniProtKB-KW"/>
</dbReference>
<dbReference type="PANTHER" id="PTHR24421">
    <property type="entry name" value="NITRATE/NITRITE SENSOR PROTEIN NARX-RELATED"/>
    <property type="match status" value="1"/>
</dbReference>
<keyword evidence="10" id="KW-0812">Transmembrane</keyword>
<evidence type="ECO:0000256" key="6">
    <source>
        <dbReference type="ARBA" id="ARBA00022777"/>
    </source>
</evidence>
<feature type="coiled-coil region" evidence="9">
    <location>
        <begin position="330"/>
        <end position="416"/>
    </location>
</feature>
<evidence type="ECO:0000256" key="7">
    <source>
        <dbReference type="ARBA" id="ARBA00022840"/>
    </source>
</evidence>
<dbReference type="EC" id="2.7.13.3" evidence="2"/>
<keyword evidence="9" id="KW-0175">Coiled coil</keyword>